<comment type="caution">
    <text evidence="1">The sequence shown here is derived from an EMBL/GenBank/DDBJ whole genome shotgun (WGS) entry which is preliminary data.</text>
</comment>
<dbReference type="STRING" id="1427518.XSR1_240050"/>
<name>W1IWH7_9GAMM</name>
<accession>W1IWH7</accession>
<gene>
    <name evidence="1" type="ORF">XSR1_240050</name>
</gene>
<reference evidence="1" key="1">
    <citation type="submission" date="2013-11" db="EMBL/GenBank/DDBJ databases">
        <title>Draft genome sequence and annotation of the entomopathogenic bacteria, Xenorhabdus cabanillasi strain JM26 and Xenorhabdus szentirmai strain DSM 16338.</title>
        <authorList>
            <person name="Gualtieri M."/>
            <person name="Ogier J.C."/>
            <person name="Pages S."/>
            <person name="Givaudan A."/>
            <person name="Gaudriault S."/>
        </authorList>
    </citation>
    <scope>NUCLEOTIDE SEQUENCE [LARGE SCALE GENOMIC DNA]</scope>
    <source>
        <strain evidence="1">DSM 16338</strain>
    </source>
</reference>
<keyword evidence="2" id="KW-1185">Reference proteome</keyword>
<dbReference type="AlphaFoldDB" id="W1IWH7"/>
<dbReference type="Proteomes" id="UP000019202">
    <property type="component" value="Unassembled WGS sequence"/>
</dbReference>
<evidence type="ECO:0000313" key="1">
    <source>
        <dbReference type="EMBL" id="CDL82804.1"/>
    </source>
</evidence>
<proteinExistence type="predicted"/>
<sequence>MSLCVTKNNLWLKFYSIKSPAYAGDFFGRRKENETVLEIVKDIFGEIYKK</sequence>
<evidence type="ECO:0000313" key="2">
    <source>
        <dbReference type="Proteomes" id="UP000019202"/>
    </source>
</evidence>
<dbReference type="EMBL" id="CBXF010000082">
    <property type="protein sequence ID" value="CDL82804.1"/>
    <property type="molecule type" value="Genomic_DNA"/>
</dbReference>
<protein>
    <submittedName>
        <fullName evidence="1">Uncharacterized protein</fullName>
    </submittedName>
</protein>
<organism evidence="1 2">
    <name type="scientific">Xenorhabdus szentirmaii DSM 16338</name>
    <dbReference type="NCBI Taxonomy" id="1427518"/>
    <lineage>
        <taxon>Bacteria</taxon>
        <taxon>Pseudomonadati</taxon>
        <taxon>Pseudomonadota</taxon>
        <taxon>Gammaproteobacteria</taxon>
        <taxon>Enterobacterales</taxon>
        <taxon>Morganellaceae</taxon>
        <taxon>Xenorhabdus</taxon>
    </lineage>
</organism>